<feature type="non-terminal residue" evidence="3">
    <location>
        <position position="1"/>
    </location>
</feature>
<name>A0A9D5K0J2_9BACT</name>
<sequence length="265" mass="30598">ERPDLPDQQQIEQVLLEEALHPLLEHVSHERQQEVDKIARHVEISLNTIIDRVQYQFAELMDKIQAGSQEPGLEGRISQFQDRLDDLNQRLETRRKELQQERVCMISAIRHWGSAWILPHPERTSPEMAGIVRDDEIERIAVEAVIAHEAAQGYQVESVESQNRGFDLISRKPHPEDPKTATDVRFIEVKGRSAVGDVALTANEYKTAERLKNDYWLYVAFNCATQPEIHIIRNPAQLGWQPIIKVEHYRVGANEILRTEHSDQT</sequence>
<evidence type="ECO:0000313" key="4">
    <source>
        <dbReference type="Proteomes" id="UP000649604"/>
    </source>
</evidence>
<proteinExistence type="predicted"/>
<feature type="coiled-coil region" evidence="1">
    <location>
        <begin position="77"/>
        <end position="108"/>
    </location>
</feature>
<feature type="domain" description="Protein NO VEIN C-terminal" evidence="2">
    <location>
        <begin position="137"/>
        <end position="232"/>
    </location>
</feature>
<protein>
    <submittedName>
        <fullName evidence="3">DUF3883 domain-containing protein</fullName>
    </submittedName>
</protein>
<dbReference type="Pfam" id="PF13020">
    <property type="entry name" value="NOV_C"/>
    <property type="match status" value="1"/>
</dbReference>
<evidence type="ECO:0000313" key="3">
    <source>
        <dbReference type="EMBL" id="MBD3327396.1"/>
    </source>
</evidence>
<evidence type="ECO:0000259" key="2">
    <source>
        <dbReference type="Pfam" id="PF13020"/>
    </source>
</evidence>
<reference evidence="3" key="1">
    <citation type="submission" date="2019-11" db="EMBL/GenBank/DDBJ databases">
        <title>Microbial mats filling the niche in hypersaline microbial mats.</title>
        <authorList>
            <person name="Wong H.L."/>
            <person name="Macleod F.I."/>
            <person name="White R.A. III"/>
            <person name="Burns B.P."/>
        </authorList>
    </citation>
    <scope>NUCLEOTIDE SEQUENCE</scope>
    <source>
        <strain evidence="3">Rbin_158</strain>
    </source>
</reference>
<dbReference type="InterPro" id="IPR024975">
    <property type="entry name" value="NOV_C"/>
</dbReference>
<keyword evidence="1" id="KW-0175">Coiled coil</keyword>
<dbReference type="EMBL" id="WJJP01000728">
    <property type="protein sequence ID" value="MBD3327396.1"/>
    <property type="molecule type" value="Genomic_DNA"/>
</dbReference>
<organism evidence="3 4">
    <name type="scientific">candidate division KSB3 bacterium</name>
    <dbReference type="NCBI Taxonomy" id="2044937"/>
    <lineage>
        <taxon>Bacteria</taxon>
        <taxon>candidate division KSB3</taxon>
    </lineage>
</organism>
<gene>
    <name evidence="3" type="ORF">GF339_22610</name>
</gene>
<dbReference type="Proteomes" id="UP000649604">
    <property type="component" value="Unassembled WGS sequence"/>
</dbReference>
<accession>A0A9D5K0J2</accession>
<dbReference type="AlphaFoldDB" id="A0A9D5K0J2"/>
<evidence type="ECO:0000256" key="1">
    <source>
        <dbReference type="SAM" id="Coils"/>
    </source>
</evidence>
<comment type="caution">
    <text evidence="3">The sequence shown here is derived from an EMBL/GenBank/DDBJ whole genome shotgun (WGS) entry which is preliminary data.</text>
</comment>